<comment type="caution">
    <text evidence="2">The sequence shown here is derived from an EMBL/GenBank/DDBJ whole genome shotgun (WGS) entry which is preliminary data.</text>
</comment>
<organism evidence="2 5">
    <name type="scientific">Acidovorax delafieldii</name>
    <name type="common">Pseudomonas delafieldii</name>
    <dbReference type="NCBI Taxonomy" id="47920"/>
    <lineage>
        <taxon>Bacteria</taxon>
        <taxon>Pseudomonadati</taxon>
        <taxon>Pseudomonadota</taxon>
        <taxon>Betaproteobacteria</taxon>
        <taxon>Burkholderiales</taxon>
        <taxon>Comamonadaceae</taxon>
        <taxon>Acidovorax</taxon>
    </lineage>
</organism>
<keyword evidence="1" id="KW-1133">Transmembrane helix</keyword>
<name>A0AAJ2F287_ACIDE</name>
<dbReference type="EMBL" id="JAVDTS010000005">
    <property type="protein sequence ID" value="MDR6838621.1"/>
    <property type="molecule type" value="Genomic_DNA"/>
</dbReference>
<dbReference type="EMBL" id="JAVDTL010000004">
    <property type="protein sequence ID" value="MDR6767399.1"/>
    <property type="molecule type" value="Genomic_DNA"/>
</dbReference>
<keyword evidence="1" id="KW-0812">Transmembrane</keyword>
<evidence type="ECO:0000256" key="1">
    <source>
        <dbReference type="SAM" id="Phobius"/>
    </source>
</evidence>
<reference evidence="2 4" key="1">
    <citation type="submission" date="2023-07" db="EMBL/GenBank/DDBJ databases">
        <title>Sorghum-associated microbial communities from plants grown in Nebraska, USA.</title>
        <authorList>
            <person name="Schachtman D."/>
        </authorList>
    </citation>
    <scope>NUCLEOTIDE SEQUENCE</scope>
    <source>
        <strain evidence="3 4">BE105</strain>
        <strain evidence="2">BE69</strain>
    </source>
</reference>
<dbReference type="Proteomes" id="UP001253458">
    <property type="component" value="Unassembled WGS sequence"/>
</dbReference>
<proteinExistence type="predicted"/>
<accession>A0AAJ2F287</accession>
<dbReference type="AlphaFoldDB" id="A0AAJ2F287"/>
<keyword evidence="4" id="KW-1185">Reference proteome</keyword>
<evidence type="ECO:0000313" key="5">
    <source>
        <dbReference type="Proteomes" id="UP001253458"/>
    </source>
</evidence>
<protein>
    <submittedName>
        <fullName evidence="2">Uncharacterized protein</fullName>
    </submittedName>
</protein>
<gene>
    <name evidence="2" type="ORF">J2W88_002680</name>
    <name evidence="3" type="ORF">J2W93_003468</name>
</gene>
<dbReference type="Proteomes" id="UP001249076">
    <property type="component" value="Unassembled WGS sequence"/>
</dbReference>
<sequence length="99" mass="11143">MSVDNDLVTKHLRRPFSARERGWAEVGLGVSVGLLTWLEYNEPSTRPFTGRWGWLKEFMYSHLGANGVAIGFGLIGLMLTLWGAYEVATSRRNEGSKLR</sequence>
<feature type="transmembrane region" description="Helical" evidence="1">
    <location>
        <begin position="58"/>
        <end position="82"/>
    </location>
</feature>
<evidence type="ECO:0000313" key="4">
    <source>
        <dbReference type="Proteomes" id="UP001249076"/>
    </source>
</evidence>
<keyword evidence="1" id="KW-0472">Membrane</keyword>
<evidence type="ECO:0000313" key="3">
    <source>
        <dbReference type="EMBL" id="MDR6838621.1"/>
    </source>
</evidence>
<evidence type="ECO:0000313" key="2">
    <source>
        <dbReference type="EMBL" id="MDR6767399.1"/>
    </source>
</evidence>